<name>A0AAU8B0P0_9CAUD</name>
<accession>A0AAU8B0P0</accession>
<proteinExistence type="predicted"/>
<sequence>MVAELLHTNKLTSQFILEILRAQGVVEIDETKILKQSLKILSSDQEK</sequence>
<organism evidence="1">
    <name type="scientific">Dulem virus 35</name>
    <dbReference type="NCBI Taxonomy" id="3145753"/>
    <lineage>
        <taxon>Viruses</taxon>
        <taxon>Duplodnaviria</taxon>
        <taxon>Heunggongvirae</taxon>
        <taxon>Uroviricota</taxon>
        <taxon>Caudoviricetes</taxon>
    </lineage>
</organism>
<protein>
    <submittedName>
        <fullName evidence="1">Uncharacterized protein</fullName>
    </submittedName>
</protein>
<evidence type="ECO:0000313" key="1">
    <source>
        <dbReference type="EMBL" id="XCD05143.1"/>
    </source>
</evidence>
<reference evidence="1" key="1">
    <citation type="submission" date="2024-03" db="EMBL/GenBank/DDBJ databases">
        <title>Diverse circular DNA viruses in blood, oral, and fecal samples of captive lemurs.</title>
        <authorList>
            <person name="Paietta E.N."/>
            <person name="Kraberger S."/>
            <person name="Lund M.C."/>
            <person name="Custer J.M."/>
            <person name="Vargas K.M."/>
            <person name="Ehmke E.E."/>
            <person name="Yoder A.D."/>
            <person name="Varsani A."/>
        </authorList>
    </citation>
    <scope>NUCLEOTIDE SEQUENCE</scope>
    <source>
        <strain evidence="1">Duke_24FS_4</strain>
    </source>
</reference>
<dbReference type="EMBL" id="PP511522">
    <property type="protein sequence ID" value="XCD05143.1"/>
    <property type="molecule type" value="Genomic_DNA"/>
</dbReference>